<evidence type="ECO:0000313" key="10">
    <source>
        <dbReference type="Proteomes" id="UP000555411"/>
    </source>
</evidence>
<protein>
    <submittedName>
        <fullName evidence="9">ComEC/Rec2 family competence protein</fullName>
    </submittedName>
</protein>
<evidence type="ECO:0000256" key="5">
    <source>
        <dbReference type="ARBA" id="ARBA00023136"/>
    </source>
</evidence>
<keyword evidence="10" id="KW-1185">Reference proteome</keyword>
<dbReference type="PANTHER" id="PTHR30619:SF1">
    <property type="entry name" value="RECOMBINATION PROTEIN 2"/>
    <property type="match status" value="1"/>
</dbReference>
<gene>
    <name evidence="9" type="ORF">H7F16_09330</name>
</gene>
<dbReference type="InterPro" id="IPR052159">
    <property type="entry name" value="Competence_DNA_uptake"/>
</dbReference>
<keyword evidence="2" id="KW-1003">Cell membrane</keyword>
<keyword evidence="5 6" id="KW-0472">Membrane</keyword>
<feature type="transmembrane region" description="Helical" evidence="6">
    <location>
        <begin position="509"/>
        <end position="530"/>
    </location>
</feature>
<evidence type="ECO:0000259" key="7">
    <source>
        <dbReference type="Pfam" id="PF03772"/>
    </source>
</evidence>
<reference evidence="9 10" key="1">
    <citation type="journal article" date="2017" name="Int. J. Syst. Evol. Microbiol.">
        <title>Gemmobacter straminiformis sp. nov., isolated from an artificial fountain.</title>
        <authorList>
            <person name="Kang J.Y."/>
            <person name="Kim M.J."/>
            <person name="Chun J."/>
            <person name="Son K.P."/>
            <person name="Jahng K.Y."/>
        </authorList>
    </citation>
    <scope>NUCLEOTIDE SEQUENCE [LARGE SCALE GENOMIC DNA]</scope>
    <source>
        <strain evidence="9 10">CAM-8</strain>
    </source>
</reference>
<feature type="transmembrane region" description="Helical" evidence="6">
    <location>
        <begin position="437"/>
        <end position="457"/>
    </location>
</feature>
<dbReference type="NCBIfam" id="TIGR00360">
    <property type="entry name" value="ComEC_N-term"/>
    <property type="match status" value="1"/>
</dbReference>
<sequence length="670" mass="70510">MGGAWITWPLQRLLAARGHLFPFAPVGVGTGVGLWFSLPVEPAPSAYLLCLAGLVALLPLARRDLAQAPALFLACLLAGVIAAGLRAHLVQGPMLQGRYYGPVTGRVVEVDRSQTDALRVTLDRVALDRVPPGRTPLRARISLHGDQSVFTPKPGQVVMVTANLAAPEGPVEPGSFDFRQMAYFEGLGAVGYTRSPMLLWQEPAAGEQWIGQLRSRLTLAIQSRIAGDAGAFAAGAMTGDRSGLSLDAVQALRDSSLAHLLAISGMNLAFLIGFVFSLLRYGLALLPYVALRIDTRKLAALVSLGVASFYLLLSGANVATERAFIMVLVMLGAVLFDRRAITLRSVSLAALILLLWQPEALLAPGFQMSFAATIALIAGFEAINARLPAGLSRLRREALVLVVSSLIGGLATAPYAAAHFNRFADYGFLANLLTVPVMGAVVMPAGAMAALLAPVGLADAPLWVMGQGAGWILYVARLVAGIEGAVTAIPAPPPWVLPVLTLGLLWAMLWRGGGRFAGLPLVALALVFWAKSGRPALLVTPDARLAGLLGPEGRALSKPKGGGFAAKTWLENDGDLAPQDQAAARAGFVPDPLGLRFTLNGQRGLMLVPKADLAGRDPCTLADIVILPAEATGKGCLLIDLTLLSRTGAVAVYDDLRLVPTRSARRLWSP</sequence>
<keyword evidence="4 6" id="KW-1133">Transmembrane helix</keyword>
<name>A0A842I8G9_9RHOB</name>
<dbReference type="EMBL" id="JACLQD010000002">
    <property type="protein sequence ID" value="MBC2835703.1"/>
    <property type="molecule type" value="Genomic_DNA"/>
</dbReference>
<dbReference type="GO" id="GO:0005886">
    <property type="term" value="C:plasma membrane"/>
    <property type="evidence" value="ECO:0007669"/>
    <property type="project" value="UniProtKB-SubCell"/>
</dbReference>
<evidence type="ECO:0000313" key="9">
    <source>
        <dbReference type="EMBL" id="MBC2835703.1"/>
    </source>
</evidence>
<dbReference type="InterPro" id="IPR004477">
    <property type="entry name" value="ComEC_N"/>
</dbReference>
<accession>A0A842I8G9</accession>
<feature type="transmembrane region" description="Helical" evidence="6">
    <location>
        <begin position="399"/>
        <end position="417"/>
    </location>
</feature>
<feature type="transmembrane region" description="Helical" evidence="6">
    <location>
        <begin position="299"/>
        <end position="319"/>
    </location>
</feature>
<dbReference type="Pfam" id="PF03772">
    <property type="entry name" value="Competence"/>
    <property type="match status" value="1"/>
</dbReference>
<comment type="caution">
    <text evidence="9">The sequence shown here is derived from an EMBL/GenBank/DDBJ whole genome shotgun (WGS) entry which is preliminary data.</text>
</comment>
<evidence type="ECO:0000256" key="3">
    <source>
        <dbReference type="ARBA" id="ARBA00022692"/>
    </source>
</evidence>
<feature type="transmembrane region" description="Helical" evidence="6">
    <location>
        <begin position="368"/>
        <end position="387"/>
    </location>
</feature>
<evidence type="ECO:0000259" key="8">
    <source>
        <dbReference type="Pfam" id="PF13567"/>
    </source>
</evidence>
<feature type="transmembrane region" description="Helical" evidence="6">
    <location>
        <begin position="45"/>
        <end position="62"/>
    </location>
</feature>
<evidence type="ECO:0000256" key="6">
    <source>
        <dbReference type="SAM" id="Phobius"/>
    </source>
</evidence>
<feature type="domain" description="DUF4131" evidence="8">
    <location>
        <begin position="45"/>
        <end position="196"/>
    </location>
</feature>
<feature type="transmembrane region" description="Helical" evidence="6">
    <location>
        <begin position="469"/>
        <end position="489"/>
    </location>
</feature>
<comment type="subcellular location">
    <subcellularLocation>
        <location evidence="1">Cell membrane</location>
        <topology evidence="1">Multi-pass membrane protein</topology>
    </subcellularLocation>
</comment>
<keyword evidence="3 6" id="KW-0812">Transmembrane</keyword>
<feature type="transmembrane region" description="Helical" evidence="6">
    <location>
        <begin position="20"/>
        <end position="38"/>
    </location>
</feature>
<feature type="transmembrane region" description="Helical" evidence="6">
    <location>
        <begin position="68"/>
        <end position="89"/>
    </location>
</feature>
<dbReference type="AlphaFoldDB" id="A0A842I8G9"/>
<dbReference type="InterPro" id="IPR025405">
    <property type="entry name" value="DUF4131"/>
</dbReference>
<evidence type="ECO:0000256" key="1">
    <source>
        <dbReference type="ARBA" id="ARBA00004651"/>
    </source>
</evidence>
<feature type="domain" description="ComEC/Rec2-related protein" evidence="7">
    <location>
        <begin position="238"/>
        <end position="511"/>
    </location>
</feature>
<dbReference type="Pfam" id="PF13567">
    <property type="entry name" value="DUF4131"/>
    <property type="match status" value="1"/>
</dbReference>
<dbReference type="PANTHER" id="PTHR30619">
    <property type="entry name" value="DNA INTERNALIZATION/COMPETENCE PROTEIN COMEC/REC2"/>
    <property type="match status" value="1"/>
</dbReference>
<evidence type="ECO:0000256" key="2">
    <source>
        <dbReference type="ARBA" id="ARBA00022475"/>
    </source>
</evidence>
<dbReference type="Proteomes" id="UP000555411">
    <property type="component" value="Unassembled WGS sequence"/>
</dbReference>
<proteinExistence type="predicted"/>
<evidence type="ECO:0000256" key="4">
    <source>
        <dbReference type="ARBA" id="ARBA00022989"/>
    </source>
</evidence>
<organism evidence="9 10">
    <name type="scientific">Paragemmobacter straminiformis</name>
    <dbReference type="NCBI Taxonomy" id="2045119"/>
    <lineage>
        <taxon>Bacteria</taxon>
        <taxon>Pseudomonadati</taxon>
        <taxon>Pseudomonadota</taxon>
        <taxon>Alphaproteobacteria</taxon>
        <taxon>Rhodobacterales</taxon>
        <taxon>Paracoccaceae</taxon>
        <taxon>Paragemmobacter</taxon>
    </lineage>
</organism>